<protein>
    <submittedName>
        <fullName evidence="1">Glycosyltransferase</fullName>
    </submittedName>
</protein>
<organism evidence="1 2">
    <name type="scientific">Mycobacterium adipatum</name>
    <dbReference type="NCBI Taxonomy" id="1682113"/>
    <lineage>
        <taxon>Bacteria</taxon>
        <taxon>Bacillati</taxon>
        <taxon>Actinomycetota</taxon>
        <taxon>Actinomycetes</taxon>
        <taxon>Mycobacteriales</taxon>
        <taxon>Mycobacteriaceae</taxon>
        <taxon>Mycobacterium</taxon>
    </lineage>
</organism>
<dbReference type="RefSeq" id="WP_068000722.1">
    <property type="nucleotide sequence ID" value="NZ_CP015596.1"/>
</dbReference>
<dbReference type="GO" id="GO:0005975">
    <property type="term" value="P:carbohydrate metabolic process"/>
    <property type="evidence" value="ECO:0007669"/>
    <property type="project" value="InterPro"/>
</dbReference>
<sequence>MGVLEPGFEHLLALSDHHGTFEHACGAQPRREHGYCTDDMARVLVVTTREPEAGDAVRGLAKVAVRFLDEAQAYLGGCRNRMDHTGRWTDGYAFDDCWGRCLWGLGAAAAHSDNGLIRRLSVVQFERAAHGRSAWPRAMAFAAIGAAELLAVEPGNVAARKLIGDYAAGLAAPTGHSAWPWPEPRLSYANAVLAEAMIAAGGARDDAALSQRGLELLAWLIEQETNDGHLSPTPVGGWAAGEPRPGFDQQPIEVSSLADACARAAMVDAAALWPDTVRAAAAWFQGDNDAGAVMWDTATGGGFDGLHPDGVNLNQGAESTLALLSTFQQARRFVGVPQ</sequence>
<reference evidence="1 2" key="1">
    <citation type="submission" date="2016-05" db="EMBL/GenBank/DDBJ databases">
        <title>Complete genome sequence of a phthalic acid esters degrading Mycobacterium sp. YC-RL4.</title>
        <authorList>
            <person name="Ren L."/>
            <person name="Fan S."/>
            <person name="Ruth N."/>
            <person name="Jia Y."/>
            <person name="Wang J."/>
            <person name="Qiao C."/>
        </authorList>
    </citation>
    <scope>NUCLEOTIDE SEQUENCE [LARGE SCALE GENOMIC DNA]</scope>
    <source>
        <strain evidence="1 2">YC-RL4</strain>
    </source>
</reference>
<dbReference type="Proteomes" id="UP000077143">
    <property type="component" value="Chromosome"/>
</dbReference>
<name>A0A172USR0_9MYCO</name>
<dbReference type="EMBL" id="CP015596">
    <property type="protein sequence ID" value="ANE82222.1"/>
    <property type="molecule type" value="Genomic_DNA"/>
</dbReference>
<proteinExistence type="predicted"/>
<dbReference type="OrthoDB" id="7540161at2"/>
<keyword evidence="2" id="KW-1185">Reference proteome</keyword>
<dbReference type="AlphaFoldDB" id="A0A172USR0"/>
<dbReference type="GO" id="GO:0016740">
    <property type="term" value="F:transferase activity"/>
    <property type="evidence" value="ECO:0007669"/>
    <property type="project" value="UniProtKB-KW"/>
</dbReference>
<dbReference type="SUPFAM" id="SSF48208">
    <property type="entry name" value="Six-hairpin glycosidases"/>
    <property type="match status" value="1"/>
</dbReference>
<keyword evidence="1" id="KW-0808">Transferase</keyword>
<dbReference type="InterPro" id="IPR008928">
    <property type="entry name" value="6-hairpin_glycosidase_sf"/>
</dbReference>
<dbReference type="STRING" id="1682113.A7U43_25845"/>
<gene>
    <name evidence="1" type="ORF">A7U43_25845</name>
</gene>
<evidence type="ECO:0000313" key="2">
    <source>
        <dbReference type="Proteomes" id="UP000077143"/>
    </source>
</evidence>
<accession>A0A172USR0</accession>
<evidence type="ECO:0000313" key="1">
    <source>
        <dbReference type="EMBL" id="ANE82222.1"/>
    </source>
</evidence>
<dbReference type="KEGG" id="madi:A7U43_25845"/>